<dbReference type="GO" id="GO:0016787">
    <property type="term" value="F:hydrolase activity"/>
    <property type="evidence" value="ECO:0007669"/>
    <property type="project" value="UniProtKB-KW"/>
</dbReference>
<feature type="compositionally biased region" description="Low complexity" evidence="1">
    <location>
        <begin position="250"/>
        <end position="279"/>
    </location>
</feature>
<dbReference type="RefSeq" id="WP_182165407.1">
    <property type="nucleotide sequence ID" value="NZ_JACEZT010000013.1"/>
</dbReference>
<gene>
    <name evidence="3" type="ORF">H3H37_18945</name>
</gene>
<dbReference type="AlphaFoldDB" id="A0A7W2EV24"/>
<dbReference type="SUPFAM" id="SSF53474">
    <property type="entry name" value="alpha/beta-Hydrolases"/>
    <property type="match status" value="1"/>
</dbReference>
<proteinExistence type="predicted"/>
<dbReference type="Gene3D" id="3.40.50.1820">
    <property type="entry name" value="alpha/beta hydrolase"/>
    <property type="match status" value="1"/>
</dbReference>
<dbReference type="EMBL" id="JACEZT010000013">
    <property type="protein sequence ID" value="MBA5639142.1"/>
    <property type="molecule type" value="Genomic_DNA"/>
</dbReference>
<dbReference type="InterPro" id="IPR000073">
    <property type="entry name" value="AB_hydrolase_1"/>
</dbReference>
<dbReference type="InterPro" id="IPR050228">
    <property type="entry name" value="Carboxylesterase_BioH"/>
</dbReference>
<evidence type="ECO:0000313" key="3">
    <source>
        <dbReference type="EMBL" id="MBA5639142.1"/>
    </source>
</evidence>
<dbReference type="Pfam" id="PF00561">
    <property type="entry name" value="Abhydrolase_1"/>
    <property type="match status" value="1"/>
</dbReference>
<evidence type="ECO:0000259" key="2">
    <source>
        <dbReference type="Pfam" id="PF00561"/>
    </source>
</evidence>
<reference evidence="3 4" key="1">
    <citation type="submission" date="2020-07" db="EMBL/GenBank/DDBJ databases">
        <title>Novel species isolated from subtropical streams in China.</title>
        <authorList>
            <person name="Lu H."/>
        </authorList>
    </citation>
    <scope>NUCLEOTIDE SEQUENCE [LARGE SCALE GENOMIC DNA]</scope>
    <source>
        <strain evidence="3 4">LX20W</strain>
    </source>
</reference>
<protein>
    <submittedName>
        <fullName evidence="3">Alpha/beta hydrolase</fullName>
    </submittedName>
</protein>
<keyword evidence="4" id="KW-1185">Reference proteome</keyword>
<dbReference type="InterPro" id="IPR029058">
    <property type="entry name" value="AB_hydrolase_fold"/>
</dbReference>
<dbReference type="Proteomes" id="UP000534388">
    <property type="component" value="Unassembled WGS sequence"/>
</dbReference>
<evidence type="ECO:0000313" key="4">
    <source>
        <dbReference type="Proteomes" id="UP000534388"/>
    </source>
</evidence>
<name>A0A7W2EV24_9BURK</name>
<comment type="caution">
    <text evidence="3">The sequence shown here is derived from an EMBL/GenBank/DDBJ whole genome shotgun (WGS) entry which is preliminary data.</text>
</comment>
<dbReference type="PANTHER" id="PTHR43194:SF5">
    <property type="entry name" value="PIMELOYL-[ACYL-CARRIER PROTEIN] METHYL ESTER ESTERASE"/>
    <property type="match status" value="1"/>
</dbReference>
<feature type="domain" description="AB hydrolase-1" evidence="2">
    <location>
        <begin position="17"/>
        <end position="233"/>
    </location>
</feature>
<dbReference type="PANTHER" id="PTHR43194">
    <property type="entry name" value="HYDROLASE ALPHA/BETA FOLD FAMILY"/>
    <property type="match status" value="1"/>
</dbReference>
<sequence length="293" mass="31738">MASWVLLRGLMREQRHWGDFPAQLARALPGAAIITPDLPGNGSRHAEASPTSVDAMVEACRAQLRADGVAPPYRLLALSLGGMAAVAWADRYPDEVAACVLVNTSMRPYSRFHQRLRWHNYPAIAGLLLRGGVARQESLILRLTSRDAHVDDGLLQRWLAYQHDHPVSRVNALRQLWAAARFRAPSRRPDVPVLILSSAGDRLVSPSCSQRLARAWAAPHQVHPDAGHDLPLDDGPWVAHAVGQWLGMQSAQSAQSAQPAQSAHAAHAAHSAQSAQSAPGPVHQAGQTQSRVK</sequence>
<dbReference type="PRINTS" id="PR00111">
    <property type="entry name" value="ABHYDROLASE"/>
</dbReference>
<evidence type="ECO:0000256" key="1">
    <source>
        <dbReference type="SAM" id="MobiDB-lite"/>
    </source>
</evidence>
<feature type="region of interest" description="Disordered" evidence="1">
    <location>
        <begin position="250"/>
        <end position="293"/>
    </location>
</feature>
<keyword evidence="3" id="KW-0378">Hydrolase</keyword>
<organism evidence="3 4">
    <name type="scientific">Rugamonas brunnea</name>
    <dbReference type="NCBI Taxonomy" id="2758569"/>
    <lineage>
        <taxon>Bacteria</taxon>
        <taxon>Pseudomonadati</taxon>
        <taxon>Pseudomonadota</taxon>
        <taxon>Betaproteobacteria</taxon>
        <taxon>Burkholderiales</taxon>
        <taxon>Oxalobacteraceae</taxon>
        <taxon>Telluria group</taxon>
        <taxon>Rugamonas</taxon>
    </lineage>
</organism>
<accession>A0A7W2EV24</accession>